<dbReference type="SUPFAM" id="SSF53822">
    <property type="entry name" value="Periplasmic binding protein-like I"/>
    <property type="match status" value="1"/>
</dbReference>
<name>A0ABM5SWS3_9BURK</name>
<keyword evidence="1" id="KW-0678">Repressor</keyword>
<dbReference type="EMBL" id="CP010897">
    <property type="protein sequence ID" value="AJP56983.1"/>
    <property type="molecule type" value="Genomic_DNA"/>
</dbReference>
<keyword evidence="4" id="KW-0804">Transcription</keyword>
<gene>
    <name evidence="6" type="ORF">UC34_08225</name>
</gene>
<dbReference type="Gene3D" id="1.10.260.40">
    <property type="entry name" value="lambda repressor-like DNA-binding domains"/>
    <property type="match status" value="1"/>
</dbReference>
<proteinExistence type="predicted"/>
<dbReference type="Proteomes" id="UP000035085">
    <property type="component" value="Chromosome"/>
</dbReference>
<keyword evidence="7" id="KW-1185">Reference proteome</keyword>
<evidence type="ECO:0000313" key="7">
    <source>
        <dbReference type="Proteomes" id="UP000035085"/>
    </source>
</evidence>
<dbReference type="Gene3D" id="3.40.50.2300">
    <property type="match status" value="2"/>
</dbReference>
<evidence type="ECO:0000256" key="3">
    <source>
        <dbReference type="ARBA" id="ARBA00023125"/>
    </source>
</evidence>
<keyword evidence="2" id="KW-0805">Transcription regulation</keyword>
<dbReference type="InterPro" id="IPR028082">
    <property type="entry name" value="Peripla_BP_I"/>
</dbReference>
<evidence type="ECO:0000256" key="1">
    <source>
        <dbReference type="ARBA" id="ARBA00022491"/>
    </source>
</evidence>
<dbReference type="Pfam" id="PF13377">
    <property type="entry name" value="Peripla_BP_3"/>
    <property type="match status" value="1"/>
</dbReference>
<protein>
    <submittedName>
        <fullName evidence="6">LacI family transcriptional regulator</fullName>
    </submittedName>
</protein>
<evidence type="ECO:0000256" key="4">
    <source>
        <dbReference type="ARBA" id="ARBA00023163"/>
    </source>
</evidence>
<evidence type="ECO:0000259" key="5">
    <source>
        <dbReference type="PROSITE" id="PS50932"/>
    </source>
</evidence>
<dbReference type="PROSITE" id="PS50932">
    <property type="entry name" value="HTH_LACI_2"/>
    <property type="match status" value="1"/>
</dbReference>
<dbReference type="CDD" id="cd06278">
    <property type="entry name" value="PBP1_LacI-like"/>
    <property type="match status" value="1"/>
</dbReference>
<dbReference type="SMART" id="SM00354">
    <property type="entry name" value="HTH_LACI"/>
    <property type="match status" value="1"/>
</dbReference>
<evidence type="ECO:0000256" key="2">
    <source>
        <dbReference type="ARBA" id="ARBA00023015"/>
    </source>
</evidence>
<dbReference type="InterPro" id="IPR000843">
    <property type="entry name" value="HTH_LacI"/>
</dbReference>
<organism evidence="6 7">
    <name type="scientific">Pandoraea vervacti</name>
    <dbReference type="NCBI Taxonomy" id="656178"/>
    <lineage>
        <taxon>Bacteria</taxon>
        <taxon>Pseudomonadati</taxon>
        <taxon>Pseudomonadota</taxon>
        <taxon>Betaproteobacteria</taxon>
        <taxon>Burkholderiales</taxon>
        <taxon>Burkholderiaceae</taxon>
        <taxon>Pandoraea</taxon>
    </lineage>
</organism>
<dbReference type="PANTHER" id="PTHR30146">
    <property type="entry name" value="LACI-RELATED TRANSCRIPTIONAL REPRESSOR"/>
    <property type="match status" value="1"/>
</dbReference>
<accession>A0ABM5SWS3</accession>
<dbReference type="PANTHER" id="PTHR30146:SF95">
    <property type="entry name" value="RIBOSE OPERON REPRESSOR"/>
    <property type="match status" value="1"/>
</dbReference>
<dbReference type="RefSeq" id="WP_044455150.1">
    <property type="nucleotide sequence ID" value="NZ_CP010897.2"/>
</dbReference>
<dbReference type="InterPro" id="IPR046335">
    <property type="entry name" value="LacI/GalR-like_sensor"/>
</dbReference>
<keyword evidence="3" id="KW-0238">DNA-binding</keyword>
<reference evidence="7" key="1">
    <citation type="submission" date="2015-02" db="EMBL/GenBank/DDBJ databases">
        <title>Complete Genome Sequencing of Pandoraea vervacti NS15 sp. nov.</title>
        <authorList>
            <person name="Chan K.-G."/>
        </authorList>
    </citation>
    <scope>NUCLEOTIDE SEQUENCE [LARGE SCALE GENOMIC DNA]</scope>
    <source>
        <strain evidence="7">NS15</strain>
    </source>
</reference>
<dbReference type="InterPro" id="IPR010982">
    <property type="entry name" value="Lambda_DNA-bd_dom_sf"/>
</dbReference>
<dbReference type="CDD" id="cd01392">
    <property type="entry name" value="HTH_LacI"/>
    <property type="match status" value="1"/>
</dbReference>
<dbReference type="SUPFAM" id="SSF47413">
    <property type="entry name" value="lambda repressor-like DNA-binding domains"/>
    <property type="match status" value="1"/>
</dbReference>
<sequence length="350" mass="37480">MPKKQTSWVTAADVARHAGVSRSAVSRAFSPTASIAPETRERVMEAARSLGYQVNLIAREMIMQRSSMVGVVTAGFENPFRAKLLAHIIAALGRHKLTPIVVNADDPVQIRQSLDMLLSYRIGGVVMTSASPPLGLARQYLEGEIPVVMINRASNLPGADVAVSDNAAGASLAAHMLIDAGATRLAFVGPTRPSYNGKARCAGFLRATRHIANADPHRVHRVDTHGTTGDTYECGVAAAHALLSQASRPDGVFCSSDLLALGFIDTARRHFAMRVPEDVRIVGFDDIPAASYENYQLSTIAQDTHALADAATDMLIERRNAYSGASRTRVVPVARVVRHSCGLTPANRLP</sequence>
<dbReference type="Pfam" id="PF00356">
    <property type="entry name" value="LacI"/>
    <property type="match status" value="1"/>
</dbReference>
<feature type="domain" description="HTH lacI-type" evidence="5">
    <location>
        <begin position="9"/>
        <end position="63"/>
    </location>
</feature>
<evidence type="ECO:0000313" key="6">
    <source>
        <dbReference type="EMBL" id="AJP56983.1"/>
    </source>
</evidence>